<dbReference type="RefSeq" id="WP_104850345.1">
    <property type="nucleotide sequence ID" value="NZ_PKOZ01000011.1"/>
</dbReference>
<feature type="transmembrane region" description="Helical" evidence="1">
    <location>
        <begin position="32"/>
        <end position="53"/>
    </location>
</feature>
<proteinExistence type="predicted"/>
<comment type="caution">
    <text evidence="2">The sequence shown here is derived from an EMBL/GenBank/DDBJ whole genome shotgun (WGS) entry which is preliminary data.</text>
</comment>
<accession>A0A2S7MX37</accession>
<keyword evidence="1" id="KW-1133">Transmembrane helix</keyword>
<name>A0A2S7MX37_9BACI</name>
<dbReference type="Proteomes" id="UP000239663">
    <property type="component" value="Unassembled WGS sequence"/>
</dbReference>
<dbReference type="AlphaFoldDB" id="A0A2S7MX37"/>
<protein>
    <submittedName>
        <fullName evidence="2">Uncharacterized protein</fullName>
    </submittedName>
</protein>
<reference evidence="2 3" key="1">
    <citation type="submission" date="2017-12" db="EMBL/GenBank/DDBJ databases">
        <title>Taxonomic description and draft genome of Pradoshia cofamensis Gen. nov., sp. nov., a thermotolerant bacillale isolated from anterior gut of earthworm Eisenia fetida.</title>
        <authorList>
            <person name="Saha T."/>
            <person name="Chakraborty R."/>
        </authorList>
    </citation>
    <scope>NUCLEOTIDE SEQUENCE [LARGE SCALE GENOMIC DNA]</scope>
    <source>
        <strain evidence="2 3">EAG3</strain>
    </source>
</reference>
<dbReference type="EMBL" id="PKOZ01000011">
    <property type="protein sequence ID" value="PQD94344.1"/>
    <property type="molecule type" value="Genomic_DNA"/>
</dbReference>
<organism evidence="2 3">
    <name type="scientific">Pradoshia eiseniae</name>
    <dbReference type="NCBI Taxonomy" id="2064768"/>
    <lineage>
        <taxon>Bacteria</taxon>
        <taxon>Bacillati</taxon>
        <taxon>Bacillota</taxon>
        <taxon>Bacilli</taxon>
        <taxon>Bacillales</taxon>
        <taxon>Bacillaceae</taxon>
        <taxon>Pradoshia</taxon>
    </lineage>
</organism>
<evidence type="ECO:0000256" key="1">
    <source>
        <dbReference type="SAM" id="Phobius"/>
    </source>
</evidence>
<sequence>MKHTLIVLLFSIAVYIILILISNAIFPVTDNVIINRTISGVLGVISVAVALLVTKKTIIKKPR</sequence>
<gene>
    <name evidence="2" type="ORF">CYL18_15040</name>
</gene>
<feature type="transmembrane region" description="Helical" evidence="1">
    <location>
        <begin position="7"/>
        <end position="26"/>
    </location>
</feature>
<evidence type="ECO:0000313" key="3">
    <source>
        <dbReference type="Proteomes" id="UP000239663"/>
    </source>
</evidence>
<keyword evidence="3" id="KW-1185">Reference proteome</keyword>
<keyword evidence="1" id="KW-0812">Transmembrane</keyword>
<evidence type="ECO:0000313" key="2">
    <source>
        <dbReference type="EMBL" id="PQD94344.1"/>
    </source>
</evidence>
<keyword evidence="1" id="KW-0472">Membrane</keyword>